<dbReference type="Pfam" id="PF12146">
    <property type="entry name" value="Hydrolase_4"/>
    <property type="match status" value="1"/>
</dbReference>
<evidence type="ECO:0000313" key="4">
    <source>
        <dbReference type="Proteomes" id="UP000199518"/>
    </source>
</evidence>
<dbReference type="RefSeq" id="WP_092049855.1">
    <property type="nucleotide sequence ID" value="NZ_FOQD01000007.1"/>
</dbReference>
<name>A0A1I3GNN1_9PLAN</name>
<dbReference type="SUPFAM" id="SSF53474">
    <property type="entry name" value="alpha/beta-Hydrolases"/>
    <property type="match status" value="1"/>
</dbReference>
<dbReference type="STRING" id="1576369.SAMN05421753_10770"/>
<accession>A0A1I3GNN1</accession>
<evidence type="ECO:0000259" key="2">
    <source>
        <dbReference type="Pfam" id="PF12146"/>
    </source>
</evidence>
<feature type="transmembrane region" description="Helical" evidence="1">
    <location>
        <begin position="17"/>
        <end position="37"/>
    </location>
</feature>
<sequence length="306" mass="33914">MHTESETTATRGSATRFWLRLLLLSFLLYMGVSLLFARLQRSMIYARMPGAVPVSAARLPEDRITELKIPAADGIALHGWLTRPEDRYRENDRKLVIVFPGNAGNRSYRIQILNDFNQLGCEALICDYRGYAENAGSPSEQALTNDAQAIFDYACRNLGYKPDQIILCGESLGGGVATRLAWDLCRAGTPPAGLILRATFTSLTDAAKRLYPFLPVRTILLDRYPSIDRIGEITCPILIIHGRRDTIVPFSQGERLFQAAPAASASGVPKTLLPLPNSDHNDLQMTAGREITTAHRRFVEQLRAAK</sequence>
<dbReference type="PANTHER" id="PTHR12277">
    <property type="entry name" value="ALPHA/BETA HYDROLASE DOMAIN-CONTAINING PROTEIN"/>
    <property type="match status" value="1"/>
</dbReference>
<evidence type="ECO:0000313" key="3">
    <source>
        <dbReference type="EMBL" id="SFI25077.1"/>
    </source>
</evidence>
<proteinExistence type="predicted"/>
<dbReference type="AlphaFoldDB" id="A0A1I3GNN1"/>
<organism evidence="3 4">
    <name type="scientific">Planctomicrobium piriforme</name>
    <dbReference type="NCBI Taxonomy" id="1576369"/>
    <lineage>
        <taxon>Bacteria</taxon>
        <taxon>Pseudomonadati</taxon>
        <taxon>Planctomycetota</taxon>
        <taxon>Planctomycetia</taxon>
        <taxon>Planctomycetales</taxon>
        <taxon>Planctomycetaceae</taxon>
        <taxon>Planctomicrobium</taxon>
    </lineage>
</organism>
<dbReference type="InterPro" id="IPR029058">
    <property type="entry name" value="AB_hydrolase_fold"/>
</dbReference>
<protein>
    <recommendedName>
        <fullName evidence="2">Serine aminopeptidase S33 domain-containing protein</fullName>
    </recommendedName>
</protein>
<keyword evidence="1" id="KW-1133">Transmembrane helix</keyword>
<dbReference type="PANTHER" id="PTHR12277:SF81">
    <property type="entry name" value="PROTEIN ABHD13"/>
    <property type="match status" value="1"/>
</dbReference>
<dbReference type="EMBL" id="FOQD01000007">
    <property type="protein sequence ID" value="SFI25077.1"/>
    <property type="molecule type" value="Genomic_DNA"/>
</dbReference>
<dbReference type="Proteomes" id="UP000199518">
    <property type="component" value="Unassembled WGS sequence"/>
</dbReference>
<feature type="domain" description="Serine aminopeptidase S33" evidence="2">
    <location>
        <begin position="92"/>
        <end position="206"/>
    </location>
</feature>
<keyword evidence="4" id="KW-1185">Reference proteome</keyword>
<keyword evidence="1" id="KW-0472">Membrane</keyword>
<gene>
    <name evidence="3" type="ORF">SAMN05421753_10770</name>
</gene>
<evidence type="ECO:0000256" key="1">
    <source>
        <dbReference type="SAM" id="Phobius"/>
    </source>
</evidence>
<dbReference type="Gene3D" id="3.40.50.1820">
    <property type="entry name" value="alpha/beta hydrolase"/>
    <property type="match status" value="1"/>
</dbReference>
<reference evidence="4" key="1">
    <citation type="submission" date="2016-10" db="EMBL/GenBank/DDBJ databases">
        <authorList>
            <person name="Varghese N."/>
            <person name="Submissions S."/>
        </authorList>
    </citation>
    <scope>NUCLEOTIDE SEQUENCE [LARGE SCALE GENOMIC DNA]</scope>
    <source>
        <strain evidence="4">DSM 26348</strain>
    </source>
</reference>
<dbReference type="OrthoDB" id="9777090at2"/>
<dbReference type="InterPro" id="IPR022742">
    <property type="entry name" value="Hydrolase_4"/>
</dbReference>
<keyword evidence="1" id="KW-0812">Transmembrane</keyword>